<feature type="region of interest" description="Disordered" evidence="2">
    <location>
        <begin position="358"/>
        <end position="379"/>
    </location>
</feature>
<dbReference type="GO" id="GO:0000136">
    <property type="term" value="C:mannan polymerase complex"/>
    <property type="evidence" value="ECO:0007669"/>
    <property type="project" value="TreeGrafter"/>
</dbReference>
<dbReference type="PANTHER" id="PTHR31834">
    <property type="entry name" value="INITIATION-SPECIFIC ALPHA-1,6-MANNOSYLTRANSFERASE"/>
    <property type="match status" value="1"/>
</dbReference>
<organism evidence="4 5">
    <name type="scientific">Filobasidium floriforme</name>
    <dbReference type="NCBI Taxonomy" id="5210"/>
    <lineage>
        <taxon>Eukaryota</taxon>
        <taxon>Fungi</taxon>
        <taxon>Dikarya</taxon>
        <taxon>Basidiomycota</taxon>
        <taxon>Agaricomycotina</taxon>
        <taxon>Tremellomycetes</taxon>
        <taxon>Filobasidiales</taxon>
        <taxon>Filobasidiaceae</taxon>
        <taxon>Filobasidium</taxon>
    </lineage>
</organism>
<dbReference type="AlphaFoldDB" id="A0A8K0JG75"/>
<accession>A0A8K0JG75</accession>
<dbReference type="Proteomes" id="UP000812966">
    <property type="component" value="Unassembled WGS sequence"/>
</dbReference>
<protein>
    <recommendedName>
        <fullName evidence="6">Glycosyltransferase family 32 protein</fullName>
    </recommendedName>
</protein>
<comment type="caution">
    <text evidence="4">The sequence shown here is derived from an EMBL/GenBank/DDBJ whole genome shotgun (WGS) entry which is preliminary data.</text>
</comment>
<sequence length="558" mass="63118">MSAVYLDSVPPSPTTRKRLFTPSRESFLKEDLLDTQTHGDVLADSSSSSSSPIARLRPVLSARRPVRTCLWILGALAVWTYLYTNSALFFPQYTRPALSLPPGAISIDTIVNLTEQRLLHLQSGFRADQTKAELNVDIPYVSLPNYRDELRGFYEDYFARPHDDKHGTIWDVVEERLSLFPTDGKGKGRIHQESAGNSLKGGLPKAIYATSVKNDLPFFFYSWANANLDWTVSWYDDRAIAAWIKEKFKAYEEVNLERRRKALAQALQNGDFDEEKEGYEGNLLGFIEEFNALPRGVLRSDTFRYLKLLMDGGIYTDSDTSCVRPLSEWPGLQIPSPNAHILSDPLFTLAPYLLSLSPDKNPTNPKSEEEAPSSQLASGKADAGVLNGEMLQEAISANLDDATELPALVLAVEFDAPHTKADWKKRGYARSMQFVQWTMGAQPYHPVYLDVVGQILRYSEQFRINQTDLGSGTDFNRRILDWTGPGIFTDCVFRYLLNRYGIHPKQLSGINHPVRIGDVLIYPLGAFQSKSWNGFQGDYQLVYHQILHRWHHDKEGNK</sequence>
<keyword evidence="5" id="KW-1185">Reference proteome</keyword>
<proteinExistence type="inferred from homology"/>
<keyword evidence="3" id="KW-0472">Membrane</keyword>
<reference evidence="4" key="1">
    <citation type="submission" date="2020-04" db="EMBL/GenBank/DDBJ databases">
        <title>Analysis of mating type loci in Filobasidium floriforme.</title>
        <authorList>
            <person name="Nowrousian M."/>
        </authorList>
    </citation>
    <scope>NUCLEOTIDE SEQUENCE</scope>
    <source>
        <strain evidence="4">CBS 6242</strain>
    </source>
</reference>
<keyword evidence="3" id="KW-0812">Transmembrane</keyword>
<evidence type="ECO:0008006" key="6">
    <source>
        <dbReference type="Google" id="ProtNLM"/>
    </source>
</evidence>
<comment type="similarity">
    <text evidence="1">Belongs to the glycosyltransferase 32 family.</text>
</comment>
<dbReference type="Pfam" id="PF04488">
    <property type="entry name" value="Gly_transf_sug"/>
    <property type="match status" value="1"/>
</dbReference>
<evidence type="ECO:0000256" key="3">
    <source>
        <dbReference type="SAM" id="Phobius"/>
    </source>
</evidence>
<evidence type="ECO:0000256" key="2">
    <source>
        <dbReference type="SAM" id="MobiDB-lite"/>
    </source>
</evidence>
<evidence type="ECO:0000313" key="4">
    <source>
        <dbReference type="EMBL" id="KAG7528635.1"/>
    </source>
</evidence>
<dbReference type="InterPro" id="IPR007577">
    <property type="entry name" value="GlycoTrfase_DXD_sugar-bd_CS"/>
</dbReference>
<evidence type="ECO:0000313" key="5">
    <source>
        <dbReference type="Proteomes" id="UP000812966"/>
    </source>
</evidence>
<dbReference type="GO" id="GO:0006487">
    <property type="term" value="P:protein N-linked glycosylation"/>
    <property type="evidence" value="ECO:0007669"/>
    <property type="project" value="TreeGrafter"/>
</dbReference>
<dbReference type="PANTHER" id="PTHR31834:SF1">
    <property type="entry name" value="INITIATION-SPECIFIC ALPHA-1,6-MANNOSYLTRANSFERASE"/>
    <property type="match status" value="1"/>
</dbReference>
<dbReference type="GO" id="GO:0000009">
    <property type="term" value="F:alpha-1,6-mannosyltransferase activity"/>
    <property type="evidence" value="ECO:0007669"/>
    <property type="project" value="InterPro"/>
</dbReference>
<evidence type="ECO:0000256" key="1">
    <source>
        <dbReference type="ARBA" id="ARBA00009003"/>
    </source>
</evidence>
<dbReference type="EMBL" id="JABELV010000174">
    <property type="protein sequence ID" value="KAG7528635.1"/>
    <property type="molecule type" value="Genomic_DNA"/>
</dbReference>
<keyword evidence="3" id="KW-1133">Transmembrane helix</keyword>
<dbReference type="InterPro" id="IPR039367">
    <property type="entry name" value="Och1-like"/>
</dbReference>
<name>A0A8K0JG75_9TREE</name>
<gene>
    <name evidence="4" type="ORF">FFLO_06028</name>
</gene>
<feature type="transmembrane region" description="Helical" evidence="3">
    <location>
        <begin position="65"/>
        <end position="83"/>
    </location>
</feature>
<dbReference type="SUPFAM" id="SSF53448">
    <property type="entry name" value="Nucleotide-diphospho-sugar transferases"/>
    <property type="match status" value="1"/>
</dbReference>
<dbReference type="OrthoDB" id="409543at2759"/>
<dbReference type="InterPro" id="IPR029044">
    <property type="entry name" value="Nucleotide-diphossugar_trans"/>
</dbReference>
<dbReference type="Gene3D" id="3.90.550.20">
    <property type="match status" value="1"/>
</dbReference>